<evidence type="ECO:0000313" key="3">
    <source>
        <dbReference type="Proteomes" id="UP000620104"/>
    </source>
</evidence>
<dbReference type="Proteomes" id="UP000620104">
    <property type="component" value="Unassembled WGS sequence"/>
</dbReference>
<sequence length="578" mass="62234">MASVVHERPDIATPAIMSIPAILQNPKSKTQAQVESYAAQQREKAQAQARRHLEEKHGDRSSGVDRRKGEGKRSLRRRENAMLAHNPHAAMPSRKDLLPPPPSYTPTFPKASSSAIRATSAPSPALPQSEPVSSEAGKYTLSLKGVRQLLRKRGRRAEQVVKAVESELRSWSGAEGLDDQDRIHGTGFGQPKVIDDSLVDVTPEYSTGYQPESHPPHAQLIPPTPAPEGSSRTLPRAFNAASGSSSSHTSTVLQSFYTAGGVPTSVAASQRKAIVELVREPGHLVWAVADGFERLIVHLLARYYELLSFSQTLPSAMTDDNEMTPCYRITHILLPSQSNPALPTSFNLLTPENTDIDTDFGGATSSAESSAMESSSETESDDRTERGDSTDAESVAEGASLAESGVLVGLHDAESTRSVGSISSRRPYAASESDEEAWTQVDVSSATIRPESPPTRNLPSALSQRGFRDRQLSGDWVNTDELGSDAEGDISDNESVSSLMDSFILGTAAAPTRTGFVDPFGAPAFSPTQADAQATSPVPFISKFNLPIDLFPERRAPQSSGAMEISRGKMTFFEYLYG</sequence>
<evidence type="ECO:0000256" key="1">
    <source>
        <dbReference type="SAM" id="MobiDB-lite"/>
    </source>
</evidence>
<feature type="compositionally biased region" description="Low complexity" evidence="1">
    <location>
        <begin position="363"/>
        <end position="375"/>
    </location>
</feature>
<feature type="region of interest" description="Disordered" evidence="1">
    <location>
        <begin position="206"/>
        <end position="247"/>
    </location>
</feature>
<keyword evidence="3" id="KW-1185">Reference proteome</keyword>
<feature type="region of interest" description="Disordered" evidence="1">
    <location>
        <begin position="414"/>
        <end position="469"/>
    </location>
</feature>
<dbReference type="EMBL" id="BLZA01000010">
    <property type="protein sequence ID" value="GHJ84980.1"/>
    <property type="molecule type" value="Genomic_DNA"/>
</dbReference>
<comment type="caution">
    <text evidence="2">The sequence shown here is derived from an EMBL/GenBank/DDBJ whole genome shotgun (WGS) entry which is preliminary data.</text>
</comment>
<feature type="compositionally biased region" description="Polar residues" evidence="1">
    <location>
        <begin position="110"/>
        <end position="122"/>
    </location>
</feature>
<reference evidence="2" key="1">
    <citation type="submission" date="2020-07" db="EMBL/GenBank/DDBJ databases">
        <title>Draft Genome Sequence of a Deep-Sea Yeast, Naganishia (Cryptococcus) liquefaciens strain N6.</title>
        <authorList>
            <person name="Han Y.W."/>
            <person name="Kajitani R."/>
            <person name="Morimoto H."/>
            <person name="Parhat M."/>
            <person name="Tsubouchi H."/>
            <person name="Bakenova O."/>
            <person name="Ogata M."/>
            <person name="Argunhan B."/>
            <person name="Aoki R."/>
            <person name="Kajiwara S."/>
            <person name="Itoh T."/>
            <person name="Iwasaki H."/>
        </authorList>
    </citation>
    <scope>NUCLEOTIDE SEQUENCE</scope>
    <source>
        <strain evidence="2">N6</strain>
    </source>
</reference>
<dbReference type="OrthoDB" id="10256743at2759"/>
<feature type="compositionally biased region" description="Polar residues" evidence="1">
    <location>
        <begin position="343"/>
        <end position="353"/>
    </location>
</feature>
<dbReference type="AlphaFoldDB" id="A0A8H3TPT7"/>
<feature type="compositionally biased region" description="Polar residues" evidence="1">
    <location>
        <begin position="454"/>
        <end position="463"/>
    </location>
</feature>
<feature type="region of interest" description="Disordered" evidence="1">
    <location>
        <begin position="26"/>
        <end position="135"/>
    </location>
</feature>
<proteinExistence type="predicted"/>
<name>A0A8H3TPT7_9TREE</name>
<accession>A0A8H3TPT7</accession>
<feature type="compositionally biased region" description="Basic and acidic residues" evidence="1">
    <location>
        <begin position="41"/>
        <end position="80"/>
    </location>
</feature>
<gene>
    <name evidence="2" type="ORF">NliqN6_1382</name>
</gene>
<feature type="region of interest" description="Disordered" evidence="1">
    <location>
        <begin position="343"/>
        <end position="397"/>
    </location>
</feature>
<dbReference type="CDD" id="cd02325">
    <property type="entry name" value="R3H"/>
    <property type="match status" value="1"/>
</dbReference>
<organism evidence="2 3">
    <name type="scientific">Naganishia liquefaciens</name>
    <dbReference type="NCBI Taxonomy" id="104408"/>
    <lineage>
        <taxon>Eukaryota</taxon>
        <taxon>Fungi</taxon>
        <taxon>Dikarya</taxon>
        <taxon>Basidiomycota</taxon>
        <taxon>Agaricomycotina</taxon>
        <taxon>Tremellomycetes</taxon>
        <taxon>Filobasidiales</taxon>
        <taxon>Filobasidiaceae</taxon>
        <taxon>Naganishia</taxon>
    </lineage>
</organism>
<protein>
    <submittedName>
        <fullName evidence="2">Uncharacterized protein</fullName>
    </submittedName>
</protein>
<evidence type="ECO:0000313" key="2">
    <source>
        <dbReference type="EMBL" id="GHJ84980.1"/>
    </source>
</evidence>